<dbReference type="InterPro" id="IPR017853">
    <property type="entry name" value="GH"/>
</dbReference>
<protein>
    <recommendedName>
        <fullName evidence="1">Asl1-like glycosyl hydrolase catalytic domain-containing protein</fullName>
    </recommendedName>
</protein>
<accession>A0A3N0C920</accession>
<reference evidence="2 3" key="1">
    <citation type="submission" date="2018-10" db="EMBL/GenBank/DDBJ databases">
        <title>Genome sequencing of Arthrobacter oryzae TNB02.</title>
        <authorList>
            <person name="Cho Y.-J."/>
            <person name="Cho A."/>
            <person name="Kim O.-S."/>
        </authorList>
    </citation>
    <scope>NUCLEOTIDE SEQUENCE [LARGE SCALE GENOMIC DNA]</scope>
    <source>
        <strain evidence="2 3">TNB02</strain>
    </source>
</reference>
<dbReference type="Gene3D" id="3.20.20.80">
    <property type="entry name" value="Glycosidases"/>
    <property type="match status" value="1"/>
</dbReference>
<dbReference type="PANTHER" id="PTHR34154">
    <property type="entry name" value="ALKALI-SENSITIVE LINKAGE PROTEIN 1"/>
    <property type="match status" value="1"/>
</dbReference>
<sequence length="336" mass="37121">MSAEPFAKTSVAGLGQRHVPAIPHGEYDGREHHVDRRIFLTLPLAAAAGALSACTSTDAPAPFITTPRPFPTASKAPSIRPIPSVQPIPSIPPGARKGFGISLSRRIALEQLNSLDLTWFYNWGERYPAARPGPEFVPMVWGSGSLRRNAVERIQSEIQYSRATQLLGFNEPDHREQANMSVDRAIDLWPQLEAAGLRLGSPAPVQALGDWLKAFMDKAAAKDLRVDFVAMHSYAPPNADSFLESVQRLHERYGKPVWITEYAVADWQAKASSPSRFSESEILTFMEETVVGLRGMPFVERFAWKTRAHDDPVMGKSALFRKDGSLSPTGELYKSL</sequence>
<feature type="domain" description="Asl1-like glycosyl hydrolase catalytic" evidence="1">
    <location>
        <begin position="113"/>
        <end position="333"/>
    </location>
</feature>
<name>A0A3N0C920_9MICC</name>
<dbReference type="GO" id="GO:0071966">
    <property type="term" value="P:fungal-type cell wall polysaccharide metabolic process"/>
    <property type="evidence" value="ECO:0007669"/>
    <property type="project" value="TreeGrafter"/>
</dbReference>
<evidence type="ECO:0000259" key="1">
    <source>
        <dbReference type="Pfam" id="PF11790"/>
    </source>
</evidence>
<dbReference type="InterPro" id="IPR024655">
    <property type="entry name" value="Asl1_glyco_hydro_catalytic"/>
</dbReference>
<comment type="caution">
    <text evidence="2">The sequence shown here is derived from an EMBL/GenBank/DDBJ whole genome shotgun (WGS) entry which is preliminary data.</text>
</comment>
<dbReference type="AlphaFoldDB" id="A0A3N0C920"/>
<dbReference type="Pfam" id="PF11790">
    <property type="entry name" value="Glyco_hydro_cc"/>
    <property type="match status" value="1"/>
</dbReference>
<gene>
    <name evidence="2" type="ORF">D7003_02415</name>
</gene>
<dbReference type="InterPro" id="IPR053183">
    <property type="entry name" value="ASL1"/>
</dbReference>
<dbReference type="OrthoDB" id="8611574at2"/>
<organism evidence="2 3">
    <name type="scientific">Arthrobacter oryzae</name>
    <dbReference type="NCBI Taxonomy" id="409290"/>
    <lineage>
        <taxon>Bacteria</taxon>
        <taxon>Bacillati</taxon>
        <taxon>Actinomycetota</taxon>
        <taxon>Actinomycetes</taxon>
        <taxon>Micrococcales</taxon>
        <taxon>Micrococcaceae</taxon>
        <taxon>Arthrobacter</taxon>
    </lineage>
</organism>
<dbReference type="PANTHER" id="PTHR34154:SF3">
    <property type="entry name" value="ALKALI-SENSITIVE LINKAGE PROTEIN 1"/>
    <property type="match status" value="1"/>
</dbReference>
<keyword evidence="3" id="KW-1185">Reference proteome</keyword>
<evidence type="ECO:0000313" key="2">
    <source>
        <dbReference type="EMBL" id="RNL59671.1"/>
    </source>
</evidence>
<dbReference type="EMBL" id="RBED01000036">
    <property type="protein sequence ID" value="RNL59671.1"/>
    <property type="molecule type" value="Genomic_DNA"/>
</dbReference>
<dbReference type="Proteomes" id="UP000273807">
    <property type="component" value="Unassembled WGS sequence"/>
</dbReference>
<proteinExistence type="predicted"/>
<evidence type="ECO:0000313" key="3">
    <source>
        <dbReference type="Proteomes" id="UP000273807"/>
    </source>
</evidence>
<dbReference type="SUPFAM" id="SSF51445">
    <property type="entry name" value="(Trans)glycosidases"/>
    <property type="match status" value="1"/>
</dbReference>